<dbReference type="Proteomes" id="UP001259982">
    <property type="component" value="Unassembled WGS sequence"/>
</dbReference>
<protein>
    <submittedName>
        <fullName evidence="1">DUF2750 domain-containing protein</fullName>
    </submittedName>
</protein>
<accession>A0ABU3BDD9</accession>
<sequence>MNNEHALALAQHSLEHAGMAPPEDAQVRAERFLREAADSRQVWGLSDGAGWASSGDEASPTVPLWSQHHEAEAALPNFPDFAVAALDLDTLVLDVLPALAQFGCWVGANLTPELGGLEFDPEEMRDALKDNRDG</sequence>
<name>A0ABU3BDD9_9GAMM</name>
<proteinExistence type="predicted"/>
<keyword evidence="2" id="KW-1185">Reference proteome</keyword>
<evidence type="ECO:0000313" key="1">
    <source>
        <dbReference type="EMBL" id="MDT0619862.1"/>
    </source>
</evidence>
<comment type="caution">
    <text evidence="1">The sequence shown here is derived from an EMBL/GenBank/DDBJ whole genome shotgun (WGS) entry which is preliminary data.</text>
</comment>
<reference evidence="1 2" key="1">
    <citation type="submission" date="2023-09" db="EMBL/GenBank/DDBJ databases">
        <authorList>
            <person name="Rey-Velasco X."/>
        </authorList>
    </citation>
    <scope>NUCLEOTIDE SEQUENCE [LARGE SCALE GENOMIC DNA]</scope>
    <source>
        <strain evidence="1 2">P385</strain>
    </source>
</reference>
<gene>
    <name evidence="1" type="ORF">RM531_15420</name>
</gene>
<evidence type="ECO:0000313" key="2">
    <source>
        <dbReference type="Proteomes" id="UP001259982"/>
    </source>
</evidence>
<dbReference type="EMBL" id="JAVRHY010000022">
    <property type="protein sequence ID" value="MDT0619862.1"/>
    <property type="molecule type" value="Genomic_DNA"/>
</dbReference>
<dbReference type="Pfam" id="PF11042">
    <property type="entry name" value="DUF2750"/>
    <property type="match status" value="1"/>
</dbReference>
<dbReference type="InterPro" id="IPR021284">
    <property type="entry name" value="DUF2750"/>
</dbReference>
<organism evidence="1 2">
    <name type="scientific">Spectribacter acetivorans</name>
    <dbReference type="NCBI Taxonomy" id="3075603"/>
    <lineage>
        <taxon>Bacteria</taxon>
        <taxon>Pseudomonadati</taxon>
        <taxon>Pseudomonadota</taxon>
        <taxon>Gammaproteobacteria</taxon>
        <taxon>Salinisphaerales</taxon>
        <taxon>Salinisphaeraceae</taxon>
        <taxon>Spectribacter</taxon>
    </lineage>
</organism>
<dbReference type="RefSeq" id="WP_311660563.1">
    <property type="nucleotide sequence ID" value="NZ_JAVRHY010000022.1"/>
</dbReference>